<dbReference type="AlphaFoldDB" id="A0A1L9UHB3"/>
<dbReference type="GeneID" id="93570487"/>
<dbReference type="OrthoDB" id="5206740at2759"/>
<feature type="compositionally biased region" description="Polar residues" evidence="1">
    <location>
        <begin position="325"/>
        <end position="336"/>
    </location>
</feature>
<dbReference type="RefSeq" id="XP_067478242.1">
    <property type="nucleotide sequence ID" value="XM_067617999.1"/>
</dbReference>
<name>A0A1L9UHB3_ASPBC</name>
<evidence type="ECO:0000313" key="3">
    <source>
        <dbReference type="Proteomes" id="UP000184499"/>
    </source>
</evidence>
<dbReference type="VEuPathDB" id="FungiDB:ASPBRDRAFT_127735"/>
<dbReference type="OMA" id="WTLGPIK"/>
<dbReference type="Proteomes" id="UP000184499">
    <property type="component" value="Unassembled WGS sequence"/>
</dbReference>
<feature type="compositionally biased region" description="Low complexity" evidence="1">
    <location>
        <begin position="102"/>
        <end position="112"/>
    </location>
</feature>
<evidence type="ECO:0000313" key="2">
    <source>
        <dbReference type="EMBL" id="OJJ70994.1"/>
    </source>
</evidence>
<keyword evidence="3" id="KW-1185">Reference proteome</keyword>
<feature type="region of interest" description="Disordered" evidence="1">
    <location>
        <begin position="147"/>
        <end position="172"/>
    </location>
</feature>
<feature type="region of interest" description="Disordered" evidence="1">
    <location>
        <begin position="1"/>
        <end position="75"/>
    </location>
</feature>
<dbReference type="EMBL" id="KV878685">
    <property type="protein sequence ID" value="OJJ70994.1"/>
    <property type="molecule type" value="Genomic_DNA"/>
</dbReference>
<reference evidence="3" key="1">
    <citation type="journal article" date="2017" name="Genome Biol.">
        <title>Comparative genomics reveals high biological diversity and specific adaptations in the industrially and medically important fungal genus Aspergillus.</title>
        <authorList>
            <person name="de Vries R.P."/>
            <person name="Riley R."/>
            <person name="Wiebenga A."/>
            <person name="Aguilar-Osorio G."/>
            <person name="Amillis S."/>
            <person name="Uchima C.A."/>
            <person name="Anderluh G."/>
            <person name="Asadollahi M."/>
            <person name="Askin M."/>
            <person name="Barry K."/>
            <person name="Battaglia E."/>
            <person name="Bayram O."/>
            <person name="Benocci T."/>
            <person name="Braus-Stromeyer S.A."/>
            <person name="Caldana C."/>
            <person name="Canovas D."/>
            <person name="Cerqueira G.C."/>
            <person name="Chen F."/>
            <person name="Chen W."/>
            <person name="Choi C."/>
            <person name="Clum A."/>
            <person name="Dos Santos R.A."/>
            <person name="Damasio A.R."/>
            <person name="Diallinas G."/>
            <person name="Emri T."/>
            <person name="Fekete E."/>
            <person name="Flipphi M."/>
            <person name="Freyberg S."/>
            <person name="Gallo A."/>
            <person name="Gournas C."/>
            <person name="Habgood R."/>
            <person name="Hainaut M."/>
            <person name="Harispe M.L."/>
            <person name="Henrissat B."/>
            <person name="Hilden K.S."/>
            <person name="Hope R."/>
            <person name="Hossain A."/>
            <person name="Karabika E."/>
            <person name="Karaffa L."/>
            <person name="Karanyi Z."/>
            <person name="Krasevec N."/>
            <person name="Kuo A."/>
            <person name="Kusch H."/>
            <person name="LaButti K."/>
            <person name="Lagendijk E.L."/>
            <person name="Lapidus A."/>
            <person name="Levasseur A."/>
            <person name="Lindquist E."/>
            <person name="Lipzen A."/>
            <person name="Logrieco A.F."/>
            <person name="MacCabe A."/>
            <person name="Maekelae M.R."/>
            <person name="Malavazi I."/>
            <person name="Melin P."/>
            <person name="Meyer V."/>
            <person name="Mielnichuk N."/>
            <person name="Miskei M."/>
            <person name="Molnar A.P."/>
            <person name="Mule G."/>
            <person name="Ngan C.Y."/>
            <person name="Orejas M."/>
            <person name="Orosz E."/>
            <person name="Ouedraogo J.P."/>
            <person name="Overkamp K.M."/>
            <person name="Park H.-S."/>
            <person name="Perrone G."/>
            <person name="Piumi F."/>
            <person name="Punt P.J."/>
            <person name="Ram A.F."/>
            <person name="Ramon A."/>
            <person name="Rauscher S."/>
            <person name="Record E."/>
            <person name="Riano-Pachon D.M."/>
            <person name="Robert V."/>
            <person name="Roehrig J."/>
            <person name="Ruller R."/>
            <person name="Salamov A."/>
            <person name="Salih N.S."/>
            <person name="Samson R.A."/>
            <person name="Sandor E."/>
            <person name="Sanguinetti M."/>
            <person name="Schuetze T."/>
            <person name="Sepcic K."/>
            <person name="Shelest E."/>
            <person name="Sherlock G."/>
            <person name="Sophianopoulou V."/>
            <person name="Squina F.M."/>
            <person name="Sun H."/>
            <person name="Susca A."/>
            <person name="Todd R.B."/>
            <person name="Tsang A."/>
            <person name="Unkles S.E."/>
            <person name="van de Wiele N."/>
            <person name="van Rossen-Uffink D."/>
            <person name="Oliveira J.V."/>
            <person name="Vesth T.C."/>
            <person name="Visser J."/>
            <person name="Yu J.-H."/>
            <person name="Zhou M."/>
            <person name="Andersen M.R."/>
            <person name="Archer D.B."/>
            <person name="Baker S.E."/>
            <person name="Benoit I."/>
            <person name="Brakhage A.A."/>
            <person name="Braus G.H."/>
            <person name="Fischer R."/>
            <person name="Frisvad J.C."/>
            <person name="Goldman G.H."/>
            <person name="Houbraken J."/>
            <person name="Oakley B."/>
            <person name="Pocsi I."/>
            <person name="Scazzocchio C."/>
            <person name="Seiboth B."/>
            <person name="vanKuyk P.A."/>
            <person name="Wortman J."/>
            <person name="Dyer P.S."/>
            <person name="Grigoriev I.V."/>
        </authorList>
    </citation>
    <scope>NUCLEOTIDE SEQUENCE [LARGE SCALE GENOMIC DNA]</scope>
    <source>
        <strain evidence="3">CBS 101740 / IMI 381727 / IBT 21946</strain>
    </source>
</reference>
<feature type="compositionally biased region" description="Polar residues" evidence="1">
    <location>
        <begin position="120"/>
        <end position="130"/>
    </location>
</feature>
<evidence type="ECO:0000256" key="1">
    <source>
        <dbReference type="SAM" id="MobiDB-lite"/>
    </source>
</evidence>
<feature type="region of interest" description="Disordered" evidence="1">
    <location>
        <begin position="101"/>
        <end position="131"/>
    </location>
</feature>
<organism evidence="2 3">
    <name type="scientific">Aspergillus brasiliensis (strain CBS 101740 / IMI 381727 / IBT 21946)</name>
    <dbReference type="NCBI Taxonomy" id="767769"/>
    <lineage>
        <taxon>Eukaryota</taxon>
        <taxon>Fungi</taxon>
        <taxon>Dikarya</taxon>
        <taxon>Ascomycota</taxon>
        <taxon>Pezizomycotina</taxon>
        <taxon>Eurotiomycetes</taxon>
        <taxon>Eurotiomycetidae</taxon>
        <taxon>Eurotiales</taxon>
        <taxon>Aspergillaceae</taxon>
        <taxon>Aspergillus</taxon>
        <taxon>Aspergillus subgen. Circumdati</taxon>
    </lineage>
</organism>
<protein>
    <submittedName>
        <fullName evidence="2">Uncharacterized protein</fullName>
    </submittedName>
</protein>
<feature type="compositionally biased region" description="Low complexity" evidence="1">
    <location>
        <begin position="354"/>
        <end position="372"/>
    </location>
</feature>
<proteinExistence type="predicted"/>
<feature type="region of interest" description="Disordered" evidence="1">
    <location>
        <begin position="197"/>
        <end position="384"/>
    </location>
</feature>
<sequence length="395" mass="42413">MLATPMTPQASHHSSSSSNMVCSLASTATTTTTSSSTTSSSSSSSTTQQTMITSRPKLTLQTTSLPRTFGTSSTGLSLSLAAGTASPTVRNTFKNAYEVTGPASATASPSSKHPSHRFSKPSSPYTTHNPYQLPLGVKSILRNSPLEPTCRRRAGSVATTGPNGGPSARRVFFPAKKQVSYRNPLEEEIQTVHYTARHSDLHDDPEPALEPQPQHQQPEVASSDEDSDSNASGCPSDTSTTEDEPETGLGKTTSSPVKRKKRKHANAERQVRAVALMDGIAGPSNPDSLTPQTPRRKRAKRRCEWRWTLGPLENRDTLLHPVQDETGSTSSASQPETIPHESETETPSSDPPLSSASTTLYHSSPSSSVSSDVETESDEWRTHTIHELECAHADQ</sequence>
<feature type="compositionally biased region" description="Basic residues" evidence="1">
    <location>
        <begin position="294"/>
        <end position="303"/>
    </location>
</feature>
<accession>A0A1L9UHB3</accession>
<gene>
    <name evidence="2" type="ORF">ASPBRDRAFT_127735</name>
</gene>
<dbReference type="STRING" id="767769.A0A1L9UHB3"/>
<feature type="compositionally biased region" description="Polar residues" evidence="1">
    <location>
        <begin position="1"/>
        <end position="10"/>
    </location>
</feature>
<feature type="compositionally biased region" description="Low complexity" evidence="1">
    <location>
        <begin position="25"/>
        <end position="50"/>
    </location>
</feature>